<evidence type="ECO:0000256" key="3">
    <source>
        <dbReference type="ARBA" id="ARBA00007931"/>
    </source>
</evidence>
<dbReference type="SUPFAM" id="SSF50156">
    <property type="entry name" value="PDZ domain-like"/>
    <property type="match status" value="1"/>
</dbReference>
<evidence type="ECO:0000256" key="8">
    <source>
        <dbReference type="ARBA" id="ARBA00022989"/>
    </source>
</evidence>
<proteinExistence type="inferred from homology"/>
<keyword evidence="5 11" id="KW-0812">Transmembrane</keyword>
<feature type="domain" description="PDZ" evidence="12">
    <location>
        <begin position="108"/>
        <end position="180"/>
    </location>
</feature>
<keyword evidence="8 11" id="KW-1133">Transmembrane helix</keyword>
<dbReference type="InterPro" id="IPR004387">
    <property type="entry name" value="Pept_M50_Zn"/>
</dbReference>
<dbReference type="NCBIfam" id="TIGR00054">
    <property type="entry name" value="RIP metalloprotease RseP"/>
    <property type="match status" value="1"/>
</dbReference>
<feature type="transmembrane region" description="Helical" evidence="11">
    <location>
        <begin position="93"/>
        <end position="120"/>
    </location>
</feature>
<comment type="subcellular location">
    <subcellularLocation>
        <location evidence="2">Membrane</location>
        <topology evidence="2">Multi-pass membrane protein</topology>
    </subcellularLocation>
</comment>
<feature type="transmembrane region" description="Helical" evidence="11">
    <location>
        <begin position="265"/>
        <end position="290"/>
    </location>
</feature>
<organism evidence="13 14">
    <name type="scientific">Mogibacterium diversum</name>
    <dbReference type="NCBI Taxonomy" id="114527"/>
    <lineage>
        <taxon>Bacteria</taxon>
        <taxon>Bacillati</taxon>
        <taxon>Bacillota</taxon>
        <taxon>Clostridia</taxon>
        <taxon>Peptostreptococcales</taxon>
        <taxon>Anaerovoracaceae</taxon>
        <taxon>Mogibacterium</taxon>
    </lineage>
</organism>
<evidence type="ECO:0000256" key="5">
    <source>
        <dbReference type="ARBA" id="ARBA00022692"/>
    </source>
</evidence>
<dbReference type="CDD" id="cd06163">
    <property type="entry name" value="S2P-M50_PDZ_RseP-like"/>
    <property type="match status" value="1"/>
</dbReference>
<feature type="transmembrane region" description="Helical" evidence="11">
    <location>
        <begin position="6"/>
        <end position="24"/>
    </location>
</feature>
<accession>A0A2S0L3S8</accession>
<evidence type="ECO:0000256" key="1">
    <source>
        <dbReference type="ARBA" id="ARBA00001947"/>
    </source>
</evidence>
<dbReference type="GO" id="GO:0046872">
    <property type="term" value="F:metal ion binding"/>
    <property type="evidence" value="ECO:0007669"/>
    <property type="project" value="UniProtKB-KW"/>
</dbReference>
<evidence type="ECO:0000256" key="11">
    <source>
        <dbReference type="RuleBase" id="RU362031"/>
    </source>
</evidence>
<dbReference type="PANTHER" id="PTHR42837">
    <property type="entry name" value="REGULATOR OF SIGMA-E PROTEASE RSEP"/>
    <property type="match status" value="1"/>
</dbReference>
<evidence type="ECO:0000256" key="6">
    <source>
        <dbReference type="ARBA" id="ARBA00022801"/>
    </source>
</evidence>
<dbReference type="SMART" id="SM00228">
    <property type="entry name" value="PDZ"/>
    <property type="match status" value="1"/>
</dbReference>
<name>A0A2S0L3S8_9FIRM</name>
<evidence type="ECO:0000256" key="2">
    <source>
        <dbReference type="ARBA" id="ARBA00004141"/>
    </source>
</evidence>
<evidence type="ECO:0000256" key="7">
    <source>
        <dbReference type="ARBA" id="ARBA00022833"/>
    </source>
</evidence>
<dbReference type="Proteomes" id="UP000237883">
    <property type="component" value="Chromosome"/>
</dbReference>
<evidence type="ECO:0000313" key="14">
    <source>
        <dbReference type="Proteomes" id="UP000237883"/>
    </source>
</evidence>
<dbReference type="InterPro" id="IPR008915">
    <property type="entry name" value="Peptidase_M50"/>
</dbReference>
<evidence type="ECO:0000259" key="12">
    <source>
        <dbReference type="SMART" id="SM00228"/>
    </source>
</evidence>
<keyword evidence="9 11" id="KW-0482">Metalloprotease</keyword>
<sequence>MIYMILTVILTILMLMIITVPHEFGHLITAKIFHIKVNEFAIGMGPLLASKDRGETKYSLRAIPIGGFCAMEAENEESDEEGAFNNKPAWQRLIVLASGAAVNVLVALILMIIITIYVGVPTNTLDKVVSGSPAAMSGLVAGDRITSIDGKESSSWLDTVTTISKNTDGKAMKVVVERDGKIHAYTITPTKDKDGRLVIGIVSRASHNVFVCVGQGVKVTWNLNSQMLGALRQMVHKGIDRDSVTGPVGMAGLVNKTAHTGILSYLYLVALISLNMAIINLLPFPALDGGRIIFVLIRKITGNMISTKVEGYMHLAGFAILMALFVLITWQDLSKLLGH</sequence>
<dbReference type="InterPro" id="IPR041489">
    <property type="entry name" value="PDZ_6"/>
</dbReference>
<protein>
    <recommendedName>
        <fullName evidence="11">Zinc metalloprotease</fullName>
        <ecNumber evidence="11">3.4.24.-</ecNumber>
    </recommendedName>
</protein>
<dbReference type="GO" id="GO:0004222">
    <property type="term" value="F:metalloendopeptidase activity"/>
    <property type="evidence" value="ECO:0007669"/>
    <property type="project" value="InterPro"/>
</dbReference>
<dbReference type="KEGG" id="mdv:C5Q96_03310"/>
<comment type="cofactor">
    <cofactor evidence="1 11">
        <name>Zn(2+)</name>
        <dbReference type="ChEBI" id="CHEBI:29105"/>
    </cofactor>
</comment>
<evidence type="ECO:0000256" key="9">
    <source>
        <dbReference type="ARBA" id="ARBA00023049"/>
    </source>
</evidence>
<dbReference type="EMBL" id="CP027228">
    <property type="protein sequence ID" value="AVM47918.1"/>
    <property type="molecule type" value="Genomic_DNA"/>
</dbReference>
<dbReference type="GO" id="GO:0006508">
    <property type="term" value="P:proteolysis"/>
    <property type="evidence" value="ECO:0007669"/>
    <property type="project" value="UniProtKB-KW"/>
</dbReference>
<evidence type="ECO:0000256" key="10">
    <source>
        <dbReference type="ARBA" id="ARBA00023136"/>
    </source>
</evidence>
<dbReference type="GO" id="GO:0016020">
    <property type="term" value="C:membrane"/>
    <property type="evidence" value="ECO:0007669"/>
    <property type="project" value="UniProtKB-SubCell"/>
</dbReference>
<dbReference type="InterPro" id="IPR001478">
    <property type="entry name" value="PDZ"/>
</dbReference>
<dbReference type="Pfam" id="PF02163">
    <property type="entry name" value="Peptidase_M50"/>
    <property type="match status" value="1"/>
</dbReference>
<comment type="similarity">
    <text evidence="3 11">Belongs to the peptidase M50B family.</text>
</comment>
<dbReference type="InterPro" id="IPR036034">
    <property type="entry name" value="PDZ_sf"/>
</dbReference>
<keyword evidence="4 13" id="KW-0645">Protease</keyword>
<keyword evidence="11" id="KW-0479">Metal-binding</keyword>
<dbReference type="Pfam" id="PF17820">
    <property type="entry name" value="PDZ_6"/>
    <property type="match status" value="1"/>
</dbReference>
<dbReference type="EC" id="3.4.24.-" evidence="11"/>
<feature type="transmembrane region" description="Helical" evidence="11">
    <location>
        <begin position="311"/>
        <end position="330"/>
    </location>
</feature>
<evidence type="ECO:0000256" key="4">
    <source>
        <dbReference type="ARBA" id="ARBA00022670"/>
    </source>
</evidence>
<keyword evidence="7 11" id="KW-0862">Zinc</keyword>
<gene>
    <name evidence="13" type="primary">rseP</name>
    <name evidence="13" type="ORF">C5Q96_03310</name>
</gene>
<keyword evidence="14" id="KW-1185">Reference proteome</keyword>
<evidence type="ECO:0000313" key="13">
    <source>
        <dbReference type="EMBL" id="AVM47918.1"/>
    </source>
</evidence>
<keyword evidence="6 11" id="KW-0378">Hydrolase</keyword>
<keyword evidence="10 11" id="KW-0472">Membrane</keyword>
<dbReference type="PANTHER" id="PTHR42837:SF2">
    <property type="entry name" value="MEMBRANE METALLOPROTEASE ARASP2, CHLOROPLASTIC-RELATED"/>
    <property type="match status" value="1"/>
</dbReference>
<reference evidence="14" key="1">
    <citation type="submission" date="2018-02" db="EMBL/GenBank/DDBJ databases">
        <authorList>
            <person name="Holder M.E."/>
            <person name="Ajami N.J."/>
            <person name="Petrosino J.F."/>
        </authorList>
    </citation>
    <scope>NUCLEOTIDE SEQUENCE [LARGE SCALE GENOMIC DNA]</scope>
    <source>
        <strain evidence="14">CCUG 47132</strain>
    </source>
</reference>
<dbReference type="AlphaFoldDB" id="A0A2S0L3S8"/>
<dbReference type="Gene3D" id="2.30.42.10">
    <property type="match status" value="1"/>
</dbReference>
<dbReference type="CDD" id="cd23081">
    <property type="entry name" value="cpPDZ_EcRseP-like"/>
    <property type="match status" value="1"/>
</dbReference>